<evidence type="ECO:0000313" key="2">
    <source>
        <dbReference type="Proteomes" id="UP000076420"/>
    </source>
</evidence>
<organism evidence="1 2">
    <name type="scientific">Biomphalaria glabrata</name>
    <name type="common">Bloodfluke planorb</name>
    <name type="synonym">Freshwater snail</name>
    <dbReference type="NCBI Taxonomy" id="6526"/>
    <lineage>
        <taxon>Eukaryota</taxon>
        <taxon>Metazoa</taxon>
        <taxon>Spiralia</taxon>
        <taxon>Lophotrochozoa</taxon>
        <taxon>Mollusca</taxon>
        <taxon>Gastropoda</taxon>
        <taxon>Heterobranchia</taxon>
        <taxon>Euthyneura</taxon>
        <taxon>Panpulmonata</taxon>
        <taxon>Hygrophila</taxon>
        <taxon>Lymnaeoidea</taxon>
        <taxon>Planorbidae</taxon>
        <taxon>Biomphalaria</taxon>
    </lineage>
</organism>
<reference evidence="1" key="1">
    <citation type="submission" date="2020-05" db="UniProtKB">
        <authorList>
            <consortium name="EnsemblMetazoa"/>
        </authorList>
    </citation>
    <scope>IDENTIFICATION</scope>
    <source>
        <strain evidence="1">BB02</strain>
    </source>
</reference>
<dbReference type="VEuPathDB" id="VectorBase:BGLB026497"/>
<dbReference type="Proteomes" id="UP000076420">
    <property type="component" value="Unassembled WGS sequence"/>
</dbReference>
<dbReference type="EnsemblMetazoa" id="BGLB026497-RA">
    <property type="protein sequence ID" value="BGLB026497-PA"/>
    <property type="gene ID" value="BGLB026497"/>
</dbReference>
<name>A0A2C9L3E6_BIOGL</name>
<accession>A0A2C9L3E6</accession>
<dbReference type="VEuPathDB" id="VectorBase:BGLAX_038568"/>
<dbReference type="KEGG" id="bgt:106062837"/>
<proteinExistence type="predicted"/>
<protein>
    <submittedName>
        <fullName evidence="1">Uncharacterized protein</fullName>
    </submittedName>
</protein>
<sequence>MECGSATFSVRHKTCITFRDKFYNFSMIWTQDPDWQVLFRDEPIQYDDWTLVFRAQNHINVSMYDTWITKGQHDDNPLTSRSLNGCYRLDNLGGCKKHFRSFILDNWINVKKVKLSVYVNGSEVNYIEFQGASTSRDTWFKQALISNSSWLNIITDKSIHDFSLQGYTQANHARRFVIFGHYGSCSRDVTYFLVVDQALEDCLEIWKAPAGSYPIFIASRAKGMIQISLGDYVLADVIAVFVKF</sequence>
<gene>
    <name evidence="1" type="primary">106062837</name>
</gene>
<dbReference type="AlphaFoldDB" id="A0A2C9L3E6"/>
<evidence type="ECO:0000313" key="1">
    <source>
        <dbReference type="EnsemblMetazoa" id="BGLB026497-PA"/>
    </source>
</evidence>